<dbReference type="SUPFAM" id="SSF48498">
    <property type="entry name" value="Tetracyclin repressor-like, C-terminal domain"/>
    <property type="match status" value="1"/>
</dbReference>
<organism evidence="7 8">
    <name type="scientific">Hyphomicrobium album</name>
    <dbReference type="NCBI Taxonomy" id="2665159"/>
    <lineage>
        <taxon>Bacteria</taxon>
        <taxon>Pseudomonadati</taxon>
        <taxon>Pseudomonadota</taxon>
        <taxon>Alphaproteobacteria</taxon>
        <taxon>Hyphomicrobiales</taxon>
        <taxon>Hyphomicrobiaceae</taxon>
        <taxon>Hyphomicrobium</taxon>
    </lineage>
</organism>
<dbReference type="RefSeq" id="WP_154738901.1">
    <property type="nucleotide sequence ID" value="NZ_WMBQ01000001.1"/>
</dbReference>
<keyword evidence="3 5" id="KW-0238">DNA-binding</keyword>
<evidence type="ECO:0000313" key="7">
    <source>
        <dbReference type="EMBL" id="MTD94481.1"/>
    </source>
</evidence>
<feature type="domain" description="HTH tetR-type" evidence="6">
    <location>
        <begin position="10"/>
        <end position="70"/>
    </location>
</feature>
<dbReference type="Proteomes" id="UP000440694">
    <property type="component" value="Unassembled WGS sequence"/>
</dbReference>
<dbReference type="Pfam" id="PF13977">
    <property type="entry name" value="TetR_C_6"/>
    <property type="match status" value="1"/>
</dbReference>
<evidence type="ECO:0000313" key="8">
    <source>
        <dbReference type="Proteomes" id="UP000440694"/>
    </source>
</evidence>
<dbReference type="PANTHER" id="PTHR30055:SF226">
    <property type="entry name" value="HTH-TYPE TRANSCRIPTIONAL REGULATOR PKSA"/>
    <property type="match status" value="1"/>
</dbReference>
<dbReference type="InterPro" id="IPR001647">
    <property type="entry name" value="HTH_TetR"/>
</dbReference>
<dbReference type="InterPro" id="IPR039538">
    <property type="entry name" value="BetI_C"/>
</dbReference>
<feature type="DNA-binding region" description="H-T-H motif" evidence="5">
    <location>
        <begin position="33"/>
        <end position="52"/>
    </location>
</feature>
<dbReference type="AlphaFoldDB" id="A0A6I3KP85"/>
<comment type="caution">
    <text evidence="7">The sequence shown here is derived from an EMBL/GenBank/DDBJ whole genome shotgun (WGS) entry which is preliminary data.</text>
</comment>
<dbReference type="GO" id="GO:0003700">
    <property type="term" value="F:DNA-binding transcription factor activity"/>
    <property type="evidence" value="ECO:0007669"/>
    <property type="project" value="TreeGrafter"/>
</dbReference>
<dbReference type="InterPro" id="IPR036271">
    <property type="entry name" value="Tet_transcr_reg_TetR-rel_C_sf"/>
</dbReference>
<dbReference type="PRINTS" id="PR00455">
    <property type="entry name" value="HTHTETR"/>
</dbReference>
<dbReference type="PANTHER" id="PTHR30055">
    <property type="entry name" value="HTH-TYPE TRANSCRIPTIONAL REGULATOR RUTR"/>
    <property type="match status" value="1"/>
</dbReference>
<keyword evidence="8" id="KW-1185">Reference proteome</keyword>
<evidence type="ECO:0000256" key="5">
    <source>
        <dbReference type="PROSITE-ProRule" id="PRU00335"/>
    </source>
</evidence>
<accession>A0A6I3KP85</accession>
<reference evidence="7 8" key="1">
    <citation type="submission" date="2019-11" db="EMBL/GenBank/DDBJ databases">
        <title>Identification of a novel strain.</title>
        <authorList>
            <person name="Xu Q."/>
            <person name="Wang G."/>
        </authorList>
    </citation>
    <scope>NUCLEOTIDE SEQUENCE [LARGE SCALE GENOMIC DNA]</scope>
    <source>
        <strain evidence="8">xq</strain>
    </source>
</reference>
<protein>
    <submittedName>
        <fullName evidence="7">TetR family transcriptional regulator</fullName>
    </submittedName>
</protein>
<proteinExistence type="predicted"/>
<dbReference type="PROSITE" id="PS01081">
    <property type="entry name" value="HTH_TETR_1"/>
    <property type="match status" value="1"/>
</dbReference>
<evidence type="ECO:0000256" key="1">
    <source>
        <dbReference type="ARBA" id="ARBA00022491"/>
    </source>
</evidence>
<name>A0A6I3KP85_9HYPH</name>
<evidence type="ECO:0000256" key="2">
    <source>
        <dbReference type="ARBA" id="ARBA00023015"/>
    </source>
</evidence>
<keyword evidence="2" id="KW-0805">Transcription regulation</keyword>
<dbReference type="GO" id="GO:0000976">
    <property type="term" value="F:transcription cis-regulatory region binding"/>
    <property type="evidence" value="ECO:0007669"/>
    <property type="project" value="TreeGrafter"/>
</dbReference>
<gene>
    <name evidence="7" type="ORF">GIW81_09050</name>
</gene>
<dbReference type="InterPro" id="IPR009057">
    <property type="entry name" value="Homeodomain-like_sf"/>
</dbReference>
<dbReference type="Pfam" id="PF00440">
    <property type="entry name" value="TetR_N"/>
    <property type="match status" value="1"/>
</dbReference>
<keyword evidence="4" id="KW-0804">Transcription</keyword>
<dbReference type="InterPro" id="IPR050109">
    <property type="entry name" value="HTH-type_TetR-like_transc_reg"/>
</dbReference>
<evidence type="ECO:0000259" key="6">
    <source>
        <dbReference type="PROSITE" id="PS50977"/>
    </source>
</evidence>
<keyword evidence="1" id="KW-0678">Repressor</keyword>
<evidence type="ECO:0000256" key="4">
    <source>
        <dbReference type="ARBA" id="ARBA00023163"/>
    </source>
</evidence>
<dbReference type="PROSITE" id="PS50977">
    <property type="entry name" value="HTH_TETR_2"/>
    <property type="match status" value="1"/>
</dbReference>
<sequence length="211" mass="23862">MPKLKPATQRARREHILDAAEFCFARAGFHRTTMQDICKEASISPGALYVYFNSKEDLIAGLAERDRSEFAERFAEVSAAPDFMEALSKLGDHYFREEPAHRRIMCLEIGVESTRNPRVGEIYRAVDRFVEESFEKLFARLAAEGRIHPDLDIPTLTKVFSMIGDGLFMRRALDPNFDTDKLVPAAMSVIGRLLNAGAPAPQQTIEKKDRQ</sequence>
<evidence type="ECO:0000256" key="3">
    <source>
        <dbReference type="ARBA" id="ARBA00023125"/>
    </source>
</evidence>
<dbReference type="InterPro" id="IPR023772">
    <property type="entry name" value="DNA-bd_HTH_TetR-type_CS"/>
</dbReference>
<dbReference type="Gene3D" id="1.10.357.10">
    <property type="entry name" value="Tetracycline Repressor, domain 2"/>
    <property type="match status" value="1"/>
</dbReference>
<dbReference type="EMBL" id="WMBQ01000001">
    <property type="protein sequence ID" value="MTD94481.1"/>
    <property type="molecule type" value="Genomic_DNA"/>
</dbReference>
<dbReference type="SUPFAM" id="SSF46689">
    <property type="entry name" value="Homeodomain-like"/>
    <property type="match status" value="1"/>
</dbReference>